<dbReference type="AlphaFoldDB" id="A0A0F9H8G4"/>
<name>A0A0F9H8G4_9ZZZZ</name>
<reference evidence="1" key="1">
    <citation type="journal article" date="2015" name="Nature">
        <title>Complex archaea that bridge the gap between prokaryotes and eukaryotes.</title>
        <authorList>
            <person name="Spang A."/>
            <person name="Saw J.H."/>
            <person name="Jorgensen S.L."/>
            <person name="Zaremba-Niedzwiedzka K."/>
            <person name="Martijn J."/>
            <person name="Lind A.E."/>
            <person name="van Eijk R."/>
            <person name="Schleper C."/>
            <person name="Guy L."/>
            <person name="Ettema T.J."/>
        </authorList>
    </citation>
    <scope>NUCLEOTIDE SEQUENCE</scope>
</reference>
<evidence type="ECO:0000313" key="1">
    <source>
        <dbReference type="EMBL" id="KKL99256.1"/>
    </source>
</evidence>
<proteinExistence type="predicted"/>
<dbReference type="EMBL" id="LAZR01017719">
    <property type="protein sequence ID" value="KKL99256.1"/>
    <property type="molecule type" value="Genomic_DNA"/>
</dbReference>
<comment type="caution">
    <text evidence="1">The sequence shown here is derived from an EMBL/GenBank/DDBJ whole genome shotgun (WGS) entry which is preliminary data.</text>
</comment>
<feature type="non-terminal residue" evidence="1">
    <location>
        <position position="25"/>
    </location>
</feature>
<gene>
    <name evidence="1" type="ORF">LCGC14_1816210</name>
</gene>
<sequence length="25" mass="2811">MSGKMKKKTFSELLGIDEADKVIIE</sequence>
<protein>
    <submittedName>
        <fullName evidence="1">Uncharacterized protein</fullName>
    </submittedName>
</protein>
<organism evidence="1">
    <name type="scientific">marine sediment metagenome</name>
    <dbReference type="NCBI Taxonomy" id="412755"/>
    <lineage>
        <taxon>unclassified sequences</taxon>
        <taxon>metagenomes</taxon>
        <taxon>ecological metagenomes</taxon>
    </lineage>
</organism>
<accession>A0A0F9H8G4</accession>